<keyword evidence="1" id="KW-0812">Transmembrane</keyword>
<evidence type="ECO:0000313" key="3">
    <source>
        <dbReference type="Proteomes" id="UP001172102"/>
    </source>
</evidence>
<feature type="transmembrane region" description="Helical" evidence="1">
    <location>
        <begin position="505"/>
        <end position="525"/>
    </location>
</feature>
<name>A0AA40DNW9_9PEZI</name>
<protein>
    <submittedName>
        <fullName evidence="2">Uncharacterized protein</fullName>
    </submittedName>
</protein>
<dbReference type="AlphaFoldDB" id="A0AA40DNW9"/>
<sequence length="734" mass="81089">MDNFKLLYVSPPERAYVVMRPFEMPTAKGPVWAVALPTSSAVFVNAALSVVLTIMFTWLWGLIAAATLYFAPHHFSRRRLVTLVALRNAPDPWAACKAFAALTLESMGCFRQRRPGRPSTWRDTAFACGFAIVALSVVATSVVIGIMGPPFFQIGNVAPVEATEIYFPRSMKISDARAYRALRAEPSLRALSSVEVFGKSIGERVHVSEDSTVKTTDPSRPMYGLTYGYNITGVELGLQRETDLMLSVRGACRTEYGWFDRDNKNDTFEIQFIFNNPNQTFKTTLTEPLILTPPKPYFFLQSNADEIDNQSLAGNISYAVAATVSHRQSTRAGTDPWYLTEPSGSGSDNPYRIKAGRPALSCWHQDVWSCCGGKSVNGTRNLSELESLAVPQALQDVFAIALLTPPVQRVGRDAVMSALSSAISTSGAVNGVLDAATSSIFRDMERLIMAGYVSTLNILGDSTLFEPSPEDYKNSNWFTNETTGELLDEADAFVVQTSSVQTFNLTGLITLAVIIFVMLVTKLWIALKVLLHRNIHGGGQHDDVDPNLEVSPFNKDRWARFKAFSAVHLLRNTYEDGAGAPEDDWRCGEDLPDPREEKPLWLAKCKHNEVECCGHIATDRKLLGLQARSHHVKNNSISTIGDESFQSYAGGPQSFALPSYSLPRQEYHDDFRSPDLLPGMGDDSPGFQYGQVQSGNPYFSQFTPPVPTNTQYQDDTTQHTAPLLPLRSYRYSGS</sequence>
<keyword evidence="3" id="KW-1185">Reference proteome</keyword>
<gene>
    <name evidence="2" type="ORF">B0H67DRAFT_262423</name>
</gene>
<reference evidence="2" key="1">
    <citation type="submission" date="2023-06" db="EMBL/GenBank/DDBJ databases">
        <title>Genome-scale phylogeny and comparative genomics of the fungal order Sordariales.</title>
        <authorList>
            <consortium name="Lawrence Berkeley National Laboratory"/>
            <person name="Hensen N."/>
            <person name="Bonometti L."/>
            <person name="Westerberg I."/>
            <person name="Brannstrom I.O."/>
            <person name="Guillou S."/>
            <person name="Cros-Aarteil S."/>
            <person name="Calhoun S."/>
            <person name="Haridas S."/>
            <person name="Kuo A."/>
            <person name="Mondo S."/>
            <person name="Pangilinan J."/>
            <person name="Riley R."/>
            <person name="Labutti K."/>
            <person name="Andreopoulos B."/>
            <person name="Lipzen A."/>
            <person name="Chen C."/>
            <person name="Yanf M."/>
            <person name="Daum C."/>
            <person name="Ng V."/>
            <person name="Clum A."/>
            <person name="Steindorff A."/>
            <person name="Ohm R."/>
            <person name="Martin F."/>
            <person name="Silar P."/>
            <person name="Natvig D."/>
            <person name="Lalanne C."/>
            <person name="Gautier V."/>
            <person name="Ament-Velasquez S.L."/>
            <person name="Kruys A."/>
            <person name="Hutchinson M.I."/>
            <person name="Powell A.J."/>
            <person name="Barry K."/>
            <person name="Miller A.N."/>
            <person name="Grigoriev I.V."/>
            <person name="Debuchy R."/>
            <person name="Gladieux P."/>
            <person name="Thoren M.H."/>
            <person name="Johannesson H."/>
        </authorList>
    </citation>
    <scope>NUCLEOTIDE SEQUENCE</scope>
    <source>
        <strain evidence="2">SMH4607-1</strain>
    </source>
</reference>
<feature type="transmembrane region" description="Helical" evidence="1">
    <location>
        <begin position="46"/>
        <end position="71"/>
    </location>
</feature>
<keyword evidence="1" id="KW-1133">Transmembrane helix</keyword>
<comment type="caution">
    <text evidence="2">The sequence shown here is derived from an EMBL/GenBank/DDBJ whole genome shotgun (WGS) entry which is preliminary data.</text>
</comment>
<feature type="transmembrane region" description="Helical" evidence="1">
    <location>
        <begin position="124"/>
        <end position="147"/>
    </location>
</feature>
<evidence type="ECO:0000313" key="2">
    <source>
        <dbReference type="EMBL" id="KAK0710599.1"/>
    </source>
</evidence>
<dbReference type="EMBL" id="JAUKUA010000005">
    <property type="protein sequence ID" value="KAK0710599.1"/>
    <property type="molecule type" value="Genomic_DNA"/>
</dbReference>
<proteinExistence type="predicted"/>
<dbReference type="Proteomes" id="UP001172102">
    <property type="component" value="Unassembled WGS sequence"/>
</dbReference>
<organism evidence="2 3">
    <name type="scientific">Lasiosphaeris hirsuta</name>
    <dbReference type="NCBI Taxonomy" id="260670"/>
    <lineage>
        <taxon>Eukaryota</taxon>
        <taxon>Fungi</taxon>
        <taxon>Dikarya</taxon>
        <taxon>Ascomycota</taxon>
        <taxon>Pezizomycotina</taxon>
        <taxon>Sordariomycetes</taxon>
        <taxon>Sordariomycetidae</taxon>
        <taxon>Sordariales</taxon>
        <taxon>Lasiosphaeriaceae</taxon>
        <taxon>Lasiosphaeris</taxon>
    </lineage>
</organism>
<keyword evidence="1" id="KW-0472">Membrane</keyword>
<evidence type="ECO:0000256" key="1">
    <source>
        <dbReference type="SAM" id="Phobius"/>
    </source>
</evidence>
<accession>A0AA40DNW9</accession>